<protein>
    <submittedName>
        <fullName evidence="2">DUF547 domain-containing protein</fullName>
    </submittedName>
</protein>
<dbReference type="Pfam" id="PF04784">
    <property type="entry name" value="DUF547"/>
    <property type="match status" value="1"/>
</dbReference>
<organism evidence="2 3">
    <name type="scientific">Pedobacter alpinus</name>
    <dbReference type="NCBI Taxonomy" id="1590643"/>
    <lineage>
        <taxon>Bacteria</taxon>
        <taxon>Pseudomonadati</taxon>
        <taxon>Bacteroidota</taxon>
        <taxon>Sphingobacteriia</taxon>
        <taxon>Sphingobacteriales</taxon>
        <taxon>Sphingobacteriaceae</taxon>
        <taxon>Pedobacter</taxon>
    </lineage>
</organism>
<accession>A0ABW5TX65</accession>
<sequence length="260" mass="29502">MKTLTILIVFAIMGSCGIKKPSVNENPIATTKFNILSENLLSNLKANKDVAAIQTTLANISEKELEEGLPLDEQRKAFWINIYNGYIIAILKNDKKLFDDRTAFFGKKQVEIAGNVLSFDDIENGMIRKSQFKFGLGYVGKLFPSGFERNLRVKNRDYRIHFAINCGAKSCPPVRIYEAKTVNNQLQNATKVYLTQYTKYDNAKDVVTTSTLTSWFRGDFGGKFGTKKILKEFKLIPEESNPKLNYGSYDWTLDLDNFAN</sequence>
<evidence type="ECO:0000313" key="3">
    <source>
        <dbReference type="Proteomes" id="UP001597546"/>
    </source>
</evidence>
<evidence type="ECO:0000259" key="1">
    <source>
        <dbReference type="Pfam" id="PF04784"/>
    </source>
</evidence>
<evidence type="ECO:0000313" key="2">
    <source>
        <dbReference type="EMBL" id="MFD2733529.1"/>
    </source>
</evidence>
<dbReference type="RefSeq" id="WP_379101057.1">
    <property type="nucleotide sequence ID" value="NZ_JBHULV010000056.1"/>
</dbReference>
<name>A0ABW5TX65_9SPHI</name>
<dbReference type="PANTHER" id="PTHR46361:SF3">
    <property type="entry name" value="ELECTRON CARRIER_ PROTEIN DISULFIDE OXIDOREDUCTASE"/>
    <property type="match status" value="1"/>
</dbReference>
<reference evidence="3" key="1">
    <citation type="journal article" date="2019" name="Int. J. Syst. Evol. Microbiol.">
        <title>The Global Catalogue of Microorganisms (GCM) 10K type strain sequencing project: providing services to taxonomists for standard genome sequencing and annotation.</title>
        <authorList>
            <consortium name="The Broad Institute Genomics Platform"/>
            <consortium name="The Broad Institute Genome Sequencing Center for Infectious Disease"/>
            <person name="Wu L."/>
            <person name="Ma J."/>
        </authorList>
    </citation>
    <scope>NUCLEOTIDE SEQUENCE [LARGE SCALE GENOMIC DNA]</scope>
    <source>
        <strain evidence="3">KCTC 42456</strain>
    </source>
</reference>
<feature type="domain" description="DUF547" evidence="1">
    <location>
        <begin position="72"/>
        <end position="194"/>
    </location>
</feature>
<comment type="caution">
    <text evidence="2">The sequence shown here is derived from an EMBL/GenBank/DDBJ whole genome shotgun (WGS) entry which is preliminary data.</text>
</comment>
<dbReference type="Proteomes" id="UP001597546">
    <property type="component" value="Unassembled WGS sequence"/>
</dbReference>
<dbReference type="EMBL" id="JBHULV010000056">
    <property type="protein sequence ID" value="MFD2733529.1"/>
    <property type="molecule type" value="Genomic_DNA"/>
</dbReference>
<proteinExistence type="predicted"/>
<dbReference type="InterPro" id="IPR006869">
    <property type="entry name" value="DUF547"/>
</dbReference>
<dbReference type="PROSITE" id="PS51257">
    <property type="entry name" value="PROKAR_LIPOPROTEIN"/>
    <property type="match status" value="1"/>
</dbReference>
<dbReference type="PANTHER" id="PTHR46361">
    <property type="entry name" value="ELECTRON CARRIER/ PROTEIN DISULFIDE OXIDOREDUCTASE"/>
    <property type="match status" value="1"/>
</dbReference>
<gene>
    <name evidence="2" type="ORF">ACFSSE_17600</name>
</gene>
<keyword evidence="3" id="KW-1185">Reference proteome</keyword>